<evidence type="ECO:0000256" key="9">
    <source>
        <dbReference type="ARBA" id="ARBA00022989"/>
    </source>
</evidence>
<dbReference type="InterPro" id="IPR006135">
    <property type="entry name" value="T3SS_substrate_exporter"/>
</dbReference>
<evidence type="ECO:0000256" key="5">
    <source>
        <dbReference type="ARBA" id="ARBA00022475"/>
    </source>
</evidence>
<keyword evidence="14" id="KW-0969">Cilium</keyword>
<evidence type="ECO:0000256" key="2">
    <source>
        <dbReference type="ARBA" id="ARBA00010690"/>
    </source>
</evidence>
<evidence type="ECO:0000256" key="12">
    <source>
        <dbReference type="ARBA" id="ARBA00025078"/>
    </source>
</evidence>
<dbReference type="PANTHER" id="PTHR30531">
    <property type="entry name" value="FLAGELLAR BIOSYNTHETIC PROTEIN FLHB"/>
    <property type="match status" value="1"/>
</dbReference>
<evidence type="ECO:0000256" key="7">
    <source>
        <dbReference type="ARBA" id="ARBA00022795"/>
    </source>
</evidence>
<dbReference type="InterPro" id="IPR006136">
    <property type="entry name" value="FlhB"/>
</dbReference>
<comment type="similarity">
    <text evidence="2 13">Belongs to the type III secretion exporter family.</text>
</comment>
<evidence type="ECO:0000313" key="14">
    <source>
        <dbReference type="EMBL" id="ERJ92621.1"/>
    </source>
</evidence>
<keyword evidence="10 13" id="KW-0472">Membrane</keyword>
<keyword evidence="14" id="KW-0966">Cell projection</keyword>
<name>A0ABN0NYE2_TRELE</name>
<feature type="transmembrane region" description="Helical" evidence="13">
    <location>
        <begin position="116"/>
        <end position="141"/>
    </location>
</feature>
<keyword evidence="6 13" id="KW-0812">Transmembrane</keyword>
<dbReference type="PANTHER" id="PTHR30531:SF12">
    <property type="entry name" value="FLAGELLAR BIOSYNTHETIC PROTEIN FLHB"/>
    <property type="match status" value="1"/>
</dbReference>
<evidence type="ECO:0000256" key="11">
    <source>
        <dbReference type="ARBA" id="ARBA00023225"/>
    </source>
</evidence>
<evidence type="ECO:0000256" key="4">
    <source>
        <dbReference type="ARBA" id="ARBA00022448"/>
    </source>
</evidence>
<dbReference type="NCBIfam" id="TIGR00328">
    <property type="entry name" value="flhB"/>
    <property type="match status" value="1"/>
</dbReference>
<dbReference type="InterPro" id="IPR029025">
    <property type="entry name" value="T3SS_substrate_exporter_C"/>
</dbReference>
<comment type="function">
    <text evidence="12 13">Required for formation of the rod structure in the basal body of the flagellar apparatus. Together with FliI and FliH, may constitute the export apparatus of flagellin.</text>
</comment>
<keyword evidence="7 13" id="KW-1005">Bacterial flagellum biogenesis</keyword>
<reference evidence="14 15" key="1">
    <citation type="submission" date="2013-08" db="EMBL/GenBank/DDBJ databases">
        <authorList>
            <person name="Weinstock G."/>
            <person name="Sodergren E."/>
            <person name="Wylie T."/>
            <person name="Fulton L."/>
            <person name="Fulton R."/>
            <person name="Fronick C."/>
            <person name="O'Laughlin M."/>
            <person name="Godfrey J."/>
            <person name="Miner T."/>
            <person name="Herter B."/>
            <person name="Appelbaum E."/>
            <person name="Cordes M."/>
            <person name="Lek S."/>
            <person name="Wollam A."/>
            <person name="Pepin K.H."/>
            <person name="Palsikar V.B."/>
            <person name="Mitreva M."/>
            <person name="Wilson R.K."/>
        </authorList>
    </citation>
    <scope>NUCLEOTIDE SEQUENCE [LARGE SCALE GENOMIC DNA]</scope>
    <source>
        <strain evidence="14 15">ATCC 700332</strain>
    </source>
</reference>
<dbReference type="SUPFAM" id="SSF160544">
    <property type="entry name" value="EscU C-terminal domain-like"/>
    <property type="match status" value="1"/>
</dbReference>
<dbReference type="EMBL" id="AWVH01000033">
    <property type="protein sequence ID" value="ERJ92621.1"/>
    <property type="molecule type" value="Genomic_DNA"/>
</dbReference>
<dbReference type="Proteomes" id="UP000016649">
    <property type="component" value="Unassembled WGS sequence"/>
</dbReference>
<evidence type="ECO:0000256" key="8">
    <source>
        <dbReference type="ARBA" id="ARBA00022927"/>
    </source>
</evidence>
<evidence type="ECO:0000256" key="10">
    <source>
        <dbReference type="ARBA" id="ARBA00023136"/>
    </source>
</evidence>
<keyword evidence="5 13" id="KW-1003">Cell membrane</keyword>
<proteinExistence type="inferred from homology"/>
<dbReference type="PRINTS" id="PR00950">
    <property type="entry name" value="TYPE3IMSPROT"/>
</dbReference>
<keyword evidence="9 13" id="KW-1133">Transmembrane helix</keyword>
<keyword evidence="14" id="KW-0282">Flagellum</keyword>
<sequence length="390" mass="44473">MSSPMSVPINGYEPMNAYTLVNGYTDEHLIYFDLQWFAAEDEGRTEQPSEYKLRKAREEGRVAKSQELNGALVMLLPVLTLIVLSPWLFKKSIEIIRFYFERCTQAQLNGMLVRSFFHYFIAMVSPVCIAALIAGISANLIQNKGFMFSLKPIEPKFSKVLPHFGEYFRKTLFSFEGAFNVFKSLLKVIVVFICAYITIKNDLPKLLSLLNVNLWNGIVHIAVMSAKLLVIASFIFLIISIPDYLVQRRQFIESMKMTKQEVKEEFKTLEGDPLVKSRLRQIMRELMRGNIRENVAKADVVITNPTHFAVAVLYDKEVMQGPMVCAKGQDALAQRIKEIARENDVTLIENRPLARALYAEVEIGDIIPETYYTVLATILGKVYAMKGKKI</sequence>
<feature type="transmembrane region" description="Helical" evidence="13">
    <location>
        <begin position="178"/>
        <end position="199"/>
    </location>
</feature>
<comment type="caution">
    <text evidence="14">The sequence shown here is derived from an EMBL/GenBank/DDBJ whole genome shotgun (WGS) entry which is preliminary data.</text>
</comment>
<comment type="subcellular location">
    <subcellularLocation>
        <location evidence="1">Cell membrane</location>
        <topology evidence="1">Multi-pass membrane protein</topology>
    </subcellularLocation>
</comment>
<keyword evidence="15" id="KW-1185">Reference proteome</keyword>
<dbReference type="Gene3D" id="3.40.1690.10">
    <property type="entry name" value="secretion proteins EscU"/>
    <property type="match status" value="1"/>
</dbReference>
<evidence type="ECO:0000313" key="15">
    <source>
        <dbReference type="Proteomes" id="UP000016649"/>
    </source>
</evidence>
<dbReference type="Pfam" id="PF01312">
    <property type="entry name" value="Bac_export_2"/>
    <property type="match status" value="1"/>
</dbReference>
<gene>
    <name evidence="13" type="primary">flhB</name>
    <name evidence="14" type="ORF">HMPREF9193_01379</name>
</gene>
<keyword evidence="4 13" id="KW-0813">Transport</keyword>
<evidence type="ECO:0000256" key="1">
    <source>
        <dbReference type="ARBA" id="ARBA00004651"/>
    </source>
</evidence>
<evidence type="ECO:0000256" key="6">
    <source>
        <dbReference type="ARBA" id="ARBA00022692"/>
    </source>
</evidence>
<evidence type="ECO:0000256" key="13">
    <source>
        <dbReference type="RuleBase" id="RU364091"/>
    </source>
</evidence>
<dbReference type="Gene3D" id="6.10.250.2080">
    <property type="match status" value="1"/>
</dbReference>
<feature type="transmembrane region" description="Helical" evidence="13">
    <location>
        <begin position="219"/>
        <end position="246"/>
    </location>
</feature>
<evidence type="ECO:0000256" key="3">
    <source>
        <dbReference type="ARBA" id="ARBA00021622"/>
    </source>
</evidence>
<protein>
    <recommendedName>
        <fullName evidence="3 13">Flagellar biosynthetic protein FlhB</fullName>
    </recommendedName>
</protein>
<keyword evidence="11 13" id="KW-1006">Bacterial flagellum protein export</keyword>
<feature type="transmembrane region" description="Helical" evidence="13">
    <location>
        <begin position="71"/>
        <end position="89"/>
    </location>
</feature>
<organism evidence="14 15">
    <name type="scientific">Treponema lecithinolyticum ATCC 700332</name>
    <dbReference type="NCBI Taxonomy" id="1321815"/>
    <lineage>
        <taxon>Bacteria</taxon>
        <taxon>Pseudomonadati</taxon>
        <taxon>Spirochaetota</taxon>
        <taxon>Spirochaetia</taxon>
        <taxon>Spirochaetales</taxon>
        <taxon>Treponemataceae</taxon>
        <taxon>Treponema</taxon>
    </lineage>
</organism>
<accession>A0ABN0NYE2</accession>
<keyword evidence="8 13" id="KW-0653">Protein transport</keyword>